<dbReference type="InterPro" id="IPR037493">
    <property type="entry name" value="ExoIII-like"/>
</dbReference>
<feature type="binding site" evidence="6">
    <location>
        <position position="250"/>
    </location>
    <ligand>
        <name>Mg(2+)</name>
        <dbReference type="ChEBI" id="CHEBI:18420"/>
        <label>1</label>
    </ligand>
</feature>
<evidence type="ECO:0000256" key="4">
    <source>
        <dbReference type="ARBA" id="ARBA00022842"/>
    </source>
</evidence>
<dbReference type="InterPro" id="IPR036691">
    <property type="entry name" value="Endo/exonu/phosph_ase_sf"/>
</dbReference>
<evidence type="ECO:0000256" key="2">
    <source>
        <dbReference type="ARBA" id="ARBA00022723"/>
    </source>
</evidence>
<feature type="binding site" evidence="6">
    <location>
        <position position="150"/>
    </location>
    <ligand>
        <name>Mg(2+)</name>
        <dbReference type="ChEBI" id="CHEBI:18420"/>
        <label>1</label>
    </ligand>
</feature>
<protein>
    <submittedName>
        <fullName evidence="9">Exodeoxyribonuclease III</fullName>
    </submittedName>
</protein>
<accession>A0A1E5XJM8</accession>
<feature type="site" description="Interaction with DNA substrate" evidence="7">
    <location>
        <position position="250"/>
    </location>
</feature>
<keyword evidence="2 6" id="KW-0479">Metal-binding</keyword>
<dbReference type="Gene3D" id="3.60.10.10">
    <property type="entry name" value="Endonuclease/exonuclease/phosphatase"/>
    <property type="match status" value="1"/>
</dbReference>
<dbReference type="NCBIfam" id="TIGR00195">
    <property type="entry name" value="exoDNase_III"/>
    <property type="match status" value="1"/>
</dbReference>
<proteinExistence type="inferred from homology"/>
<dbReference type="InterPro" id="IPR020847">
    <property type="entry name" value="AP_endonuclease_F1_BS"/>
</dbReference>
<feature type="site" description="Important for catalytic activity" evidence="7">
    <location>
        <position position="220"/>
    </location>
</feature>
<dbReference type="GO" id="GO:0003677">
    <property type="term" value="F:DNA binding"/>
    <property type="evidence" value="ECO:0007669"/>
    <property type="project" value="InterPro"/>
</dbReference>
<evidence type="ECO:0000313" key="9">
    <source>
        <dbReference type="EMBL" id="OEO28803.1"/>
    </source>
</evidence>
<feature type="binding site" evidence="6">
    <location>
        <position position="34"/>
    </location>
    <ligand>
        <name>Mg(2+)</name>
        <dbReference type="ChEBI" id="CHEBI:18420"/>
        <label>1</label>
    </ligand>
</feature>
<feature type="binding site" evidence="6">
    <location>
        <position position="7"/>
    </location>
    <ligand>
        <name>Mg(2+)</name>
        <dbReference type="ChEBI" id="CHEBI:18420"/>
        <label>1</label>
    </ligand>
</feature>
<comment type="similarity">
    <text evidence="1">Belongs to the DNA repair enzymes AP/ExoA family.</text>
</comment>
<dbReference type="PROSITE" id="PS00726">
    <property type="entry name" value="AP_NUCLEASE_F1_1"/>
    <property type="match status" value="1"/>
</dbReference>
<gene>
    <name evidence="9" type="ORF">VW23_003035</name>
</gene>
<dbReference type="PROSITE" id="PS51435">
    <property type="entry name" value="AP_NUCLEASE_F1_4"/>
    <property type="match status" value="1"/>
</dbReference>
<dbReference type="InterPro" id="IPR005135">
    <property type="entry name" value="Endo/exonuclease/phosphatase"/>
</dbReference>
<feature type="active site" description="Proton acceptor" evidence="5">
    <location>
        <position position="250"/>
    </location>
</feature>
<dbReference type="SUPFAM" id="SSF56219">
    <property type="entry name" value="DNase I-like"/>
    <property type="match status" value="1"/>
</dbReference>
<feature type="domain" description="Endonuclease/exonuclease/phosphatase" evidence="8">
    <location>
        <begin position="4"/>
        <end position="250"/>
    </location>
</feature>
<comment type="caution">
    <text evidence="9">The sequence shown here is derived from an EMBL/GenBank/DDBJ whole genome shotgun (WGS) entry which is preliminary data.</text>
</comment>
<evidence type="ECO:0000256" key="5">
    <source>
        <dbReference type="PIRSR" id="PIRSR604808-1"/>
    </source>
</evidence>
<dbReference type="GO" id="GO:0006281">
    <property type="term" value="P:DNA repair"/>
    <property type="evidence" value="ECO:0007669"/>
    <property type="project" value="InterPro"/>
</dbReference>
<feature type="binding site" evidence="6">
    <location>
        <position position="249"/>
    </location>
    <ligand>
        <name>Mg(2+)</name>
        <dbReference type="ChEBI" id="CHEBI:18420"/>
        <label>1</label>
    </ligand>
</feature>
<evidence type="ECO:0000256" key="6">
    <source>
        <dbReference type="PIRSR" id="PIRSR604808-2"/>
    </source>
</evidence>
<dbReference type="InterPro" id="IPR004808">
    <property type="entry name" value="AP_endonuc_1"/>
</dbReference>
<dbReference type="Pfam" id="PF03372">
    <property type="entry name" value="Exo_endo_phos"/>
    <property type="match status" value="1"/>
</dbReference>
<dbReference type="NCBIfam" id="TIGR00633">
    <property type="entry name" value="xth"/>
    <property type="match status" value="1"/>
</dbReference>
<dbReference type="OrthoDB" id="9803914at2"/>
<dbReference type="GO" id="GO:0008311">
    <property type="term" value="F:double-stranded DNA 3'-5' DNA exonuclease activity"/>
    <property type="evidence" value="ECO:0007669"/>
    <property type="project" value="InterPro"/>
</dbReference>
<reference evidence="9 10" key="1">
    <citation type="journal article" date="2015" name="Genome Announc.">
        <title>Genome Assemblies of Three Soil-Associated Devosia species: D. insulae, D. limi, and D. soli.</title>
        <authorList>
            <person name="Hassan Y.I."/>
            <person name="Lepp D."/>
            <person name="Zhou T."/>
        </authorList>
    </citation>
    <scope>NUCLEOTIDE SEQUENCE [LARGE SCALE GENOMIC DNA]</scope>
    <source>
        <strain evidence="9 10">DS-56</strain>
    </source>
</reference>
<evidence type="ECO:0000256" key="1">
    <source>
        <dbReference type="ARBA" id="ARBA00007092"/>
    </source>
</evidence>
<dbReference type="GO" id="GO:0004519">
    <property type="term" value="F:endonuclease activity"/>
    <property type="evidence" value="ECO:0007669"/>
    <property type="project" value="InterPro"/>
</dbReference>
<dbReference type="EMBL" id="LAJE02000355">
    <property type="protein sequence ID" value="OEO28803.1"/>
    <property type="molecule type" value="Genomic_DNA"/>
</dbReference>
<feature type="active site" evidence="5">
    <location>
        <position position="109"/>
    </location>
</feature>
<dbReference type="AlphaFoldDB" id="A0A1E5XJM8"/>
<comment type="cofactor">
    <cofactor evidence="6">
        <name>Mg(2+)</name>
        <dbReference type="ChEBI" id="CHEBI:18420"/>
    </cofactor>
    <cofactor evidence="6">
        <name>Mn(2+)</name>
        <dbReference type="ChEBI" id="CHEBI:29035"/>
    </cofactor>
    <text evidence="6">Probably binds two magnesium or manganese ions per subunit.</text>
</comment>
<dbReference type="CDD" id="cd09086">
    <property type="entry name" value="ExoIII-like_AP-endo"/>
    <property type="match status" value="1"/>
</dbReference>
<dbReference type="PANTHER" id="PTHR43250:SF2">
    <property type="entry name" value="EXODEOXYRIBONUCLEASE III"/>
    <property type="match status" value="1"/>
</dbReference>
<dbReference type="Proteomes" id="UP000095463">
    <property type="component" value="Unassembled WGS sequence"/>
</dbReference>
<keyword evidence="3" id="KW-0378">Hydrolase</keyword>
<dbReference type="GO" id="GO:0046872">
    <property type="term" value="F:metal ion binding"/>
    <property type="evidence" value="ECO:0007669"/>
    <property type="project" value="UniProtKB-KW"/>
</dbReference>
<feature type="active site" description="Proton donor/acceptor" evidence="5">
    <location>
        <position position="150"/>
    </location>
</feature>
<dbReference type="RefSeq" id="WP_069911916.1">
    <property type="nucleotide sequence ID" value="NZ_LAJE02000355.1"/>
</dbReference>
<evidence type="ECO:0000256" key="3">
    <source>
        <dbReference type="ARBA" id="ARBA00022801"/>
    </source>
</evidence>
<evidence type="ECO:0000313" key="10">
    <source>
        <dbReference type="Proteomes" id="UP000095463"/>
    </source>
</evidence>
<dbReference type="PANTHER" id="PTHR43250">
    <property type="entry name" value="EXODEOXYRIBONUCLEASE III"/>
    <property type="match status" value="1"/>
</dbReference>
<feature type="binding site" evidence="6">
    <location>
        <position position="152"/>
    </location>
    <ligand>
        <name>Mg(2+)</name>
        <dbReference type="ChEBI" id="CHEBI:18420"/>
        <label>1</label>
    </ligand>
</feature>
<name>A0A1E5XJM8_9HYPH</name>
<organism evidence="9 10">
    <name type="scientific">Devosia insulae DS-56</name>
    <dbReference type="NCBI Taxonomy" id="1116389"/>
    <lineage>
        <taxon>Bacteria</taxon>
        <taxon>Pseudomonadati</taxon>
        <taxon>Pseudomonadota</taxon>
        <taxon>Alphaproteobacteria</taxon>
        <taxon>Hyphomicrobiales</taxon>
        <taxon>Devosiaceae</taxon>
        <taxon>Devosia</taxon>
    </lineage>
</organism>
<keyword evidence="10" id="KW-1185">Reference proteome</keyword>
<keyword evidence="6" id="KW-0464">Manganese</keyword>
<evidence type="ECO:0000256" key="7">
    <source>
        <dbReference type="PIRSR" id="PIRSR604808-3"/>
    </source>
</evidence>
<sequence>MRIATWNINGVKARQGALLKWLEEESPDIVCLQEIKSVDEAFPRMEIEAMGYNVETFGQKSWNGVAILSKHRFDEVTRGLPGDDGDEQSRLIEGVFSVEGGVVRVCCIYLPNGNPVGTDKFTYKLSWMDRLHSFVESRLALEEPFILLGDFNIIPANVDATVPEKWVGDAAFRPESAERWRALLNLGLTDAVRAITDEPSLTFWDFRTFGWERKDGIRIDHLLLSPQAADRLEDAVVHAAERGKDKPSDHVPVVGYFAF</sequence>
<feature type="site" description="Transition state stabilizer" evidence="7">
    <location>
        <position position="152"/>
    </location>
</feature>
<evidence type="ECO:0000259" key="8">
    <source>
        <dbReference type="Pfam" id="PF03372"/>
    </source>
</evidence>
<keyword evidence="4 6" id="KW-0460">Magnesium</keyword>